<evidence type="ECO:0000313" key="7">
    <source>
        <dbReference type="Proteomes" id="UP000031518"/>
    </source>
</evidence>
<evidence type="ECO:0000313" key="6">
    <source>
        <dbReference type="EMBL" id="CDM64040.1"/>
    </source>
</evidence>
<feature type="domain" description="HTH gntR-type" evidence="5">
    <location>
        <begin position="22"/>
        <end position="90"/>
    </location>
</feature>
<dbReference type="InterPro" id="IPR036390">
    <property type="entry name" value="WH_DNA-bd_sf"/>
</dbReference>
<keyword evidence="3" id="KW-0804">Transcription</keyword>
<reference evidence="6 7" key="2">
    <citation type="submission" date="2015-01" db="EMBL/GenBank/DDBJ databases">
        <title>Complete genome sequence of Pyrinomonas methylaliphatogenes type strain K22T.</title>
        <authorList>
            <person name="Lee K.C.Y."/>
            <person name="Power J.F."/>
            <person name="Dunfield P.F."/>
            <person name="Morgan X.C."/>
            <person name="Huttenhower C."/>
            <person name="Stott M.B."/>
        </authorList>
    </citation>
    <scope>NUCLEOTIDE SEQUENCE [LARGE SCALE GENOMIC DNA]</scope>
    <source>
        <strain evidence="6 7">K22</strain>
    </source>
</reference>
<evidence type="ECO:0000256" key="3">
    <source>
        <dbReference type="ARBA" id="ARBA00023163"/>
    </source>
</evidence>
<dbReference type="SUPFAM" id="SSF46785">
    <property type="entry name" value="Winged helix' DNA-binding domain"/>
    <property type="match status" value="1"/>
</dbReference>
<dbReference type="InterPro" id="IPR008920">
    <property type="entry name" value="TF_FadR/GntR_C"/>
</dbReference>
<dbReference type="SMART" id="SM00895">
    <property type="entry name" value="FCD"/>
    <property type="match status" value="1"/>
</dbReference>
<dbReference type="InterPro" id="IPR036388">
    <property type="entry name" value="WH-like_DNA-bd_sf"/>
</dbReference>
<dbReference type="RefSeq" id="WP_083437461.1">
    <property type="nucleotide sequence ID" value="NZ_CBXV010000001.1"/>
</dbReference>
<sequence>MTDTRIKVANEGFKAIAPKRRSKVAEAVASQLREMIQRGELRPGDRLPPERDLAKLLGVSRPTLRAGIRSLAAVGVLQAKQGAGTFVVKADGPPALDSSSLRLMASLHGFTPAEMFEARRALEMAIAALAAERATSDQLATMAEELAGMYASLDNPEQYLVHDVRFHQTVAEASGNRILAALMNMVAAVLYDVRSKTVKRARDLKESAEMHRRIYRAIRERNPEAARNAMRDHLLRAQRAQELEEEGPDGEVEEAPADH</sequence>
<dbReference type="GO" id="GO:0003677">
    <property type="term" value="F:DNA binding"/>
    <property type="evidence" value="ECO:0007669"/>
    <property type="project" value="UniProtKB-KW"/>
</dbReference>
<dbReference type="GO" id="GO:0003700">
    <property type="term" value="F:DNA-binding transcription factor activity"/>
    <property type="evidence" value="ECO:0007669"/>
    <property type="project" value="InterPro"/>
</dbReference>
<evidence type="ECO:0000256" key="1">
    <source>
        <dbReference type="ARBA" id="ARBA00023015"/>
    </source>
</evidence>
<evidence type="ECO:0000256" key="2">
    <source>
        <dbReference type="ARBA" id="ARBA00023125"/>
    </source>
</evidence>
<evidence type="ECO:0000256" key="4">
    <source>
        <dbReference type="SAM" id="MobiDB-lite"/>
    </source>
</evidence>
<dbReference type="Proteomes" id="UP000031518">
    <property type="component" value="Unassembled WGS sequence"/>
</dbReference>
<proteinExistence type="predicted"/>
<dbReference type="PANTHER" id="PTHR43537:SF5">
    <property type="entry name" value="UXU OPERON TRANSCRIPTIONAL REGULATOR"/>
    <property type="match status" value="1"/>
</dbReference>
<organism evidence="6 7">
    <name type="scientific">Pyrinomonas methylaliphatogenes</name>
    <dbReference type="NCBI Taxonomy" id="454194"/>
    <lineage>
        <taxon>Bacteria</taxon>
        <taxon>Pseudomonadati</taxon>
        <taxon>Acidobacteriota</taxon>
        <taxon>Blastocatellia</taxon>
        <taxon>Blastocatellales</taxon>
        <taxon>Pyrinomonadaceae</taxon>
        <taxon>Pyrinomonas</taxon>
    </lineage>
</organism>
<accession>A0A0B6WV81</accession>
<feature type="region of interest" description="Disordered" evidence="4">
    <location>
        <begin position="234"/>
        <end position="259"/>
    </location>
</feature>
<dbReference type="CDD" id="cd07377">
    <property type="entry name" value="WHTH_GntR"/>
    <property type="match status" value="1"/>
</dbReference>
<evidence type="ECO:0000259" key="5">
    <source>
        <dbReference type="PROSITE" id="PS50949"/>
    </source>
</evidence>
<dbReference type="EMBL" id="CBXV010000001">
    <property type="protein sequence ID" value="CDM64040.1"/>
    <property type="molecule type" value="Genomic_DNA"/>
</dbReference>
<feature type="compositionally biased region" description="Acidic residues" evidence="4">
    <location>
        <begin position="243"/>
        <end position="259"/>
    </location>
</feature>
<dbReference type="InterPro" id="IPR011711">
    <property type="entry name" value="GntR_C"/>
</dbReference>
<gene>
    <name evidence="6" type="ORF">PYK22_00032</name>
</gene>
<dbReference type="AlphaFoldDB" id="A0A0B6WV81"/>
<dbReference type="SMART" id="SM00345">
    <property type="entry name" value="HTH_GNTR"/>
    <property type="match status" value="1"/>
</dbReference>
<keyword evidence="2" id="KW-0238">DNA-binding</keyword>
<keyword evidence="1" id="KW-0805">Transcription regulation</keyword>
<dbReference type="STRING" id="454194.PYK22_00032"/>
<dbReference type="PROSITE" id="PS50949">
    <property type="entry name" value="HTH_GNTR"/>
    <property type="match status" value="1"/>
</dbReference>
<dbReference type="OrthoDB" id="9799482at2"/>
<dbReference type="Gene3D" id="1.10.10.10">
    <property type="entry name" value="Winged helix-like DNA-binding domain superfamily/Winged helix DNA-binding domain"/>
    <property type="match status" value="1"/>
</dbReference>
<protein>
    <submittedName>
        <fullName evidence="6">Transcriptional regulator</fullName>
    </submittedName>
</protein>
<dbReference type="Gene3D" id="1.20.120.530">
    <property type="entry name" value="GntR ligand-binding domain-like"/>
    <property type="match status" value="1"/>
</dbReference>
<keyword evidence="7" id="KW-1185">Reference proteome</keyword>
<dbReference type="SUPFAM" id="SSF48008">
    <property type="entry name" value="GntR ligand-binding domain-like"/>
    <property type="match status" value="1"/>
</dbReference>
<dbReference type="PRINTS" id="PR00035">
    <property type="entry name" value="HTHGNTR"/>
</dbReference>
<dbReference type="Pfam" id="PF00392">
    <property type="entry name" value="GntR"/>
    <property type="match status" value="1"/>
</dbReference>
<dbReference type="Pfam" id="PF07729">
    <property type="entry name" value="FCD"/>
    <property type="match status" value="1"/>
</dbReference>
<dbReference type="InterPro" id="IPR000524">
    <property type="entry name" value="Tscrpt_reg_HTH_GntR"/>
</dbReference>
<dbReference type="PANTHER" id="PTHR43537">
    <property type="entry name" value="TRANSCRIPTIONAL REGULATOR, GNTR FAMILY"/>
    <property type="match status" value="1"/>
</dbReference>
<reference evidence="6 7" key="1">
    <citation type="submission" date="2013-12" db="EMBL/GenBank/DDBJ databases">
        <authorList>
            <person name="Stott M."/>
        </authorList>
    </citation>
    <scope>NUCLEOTIDE SEQUENCE [LARGE SCALE GENOMIC DNA]</scope>
    <source>
        <strain evidence="6 7">K22</strain>
    </source>
</reference>
<name>A0A0B6WV81_9BACT</name>